<evidence type="ECO:0000259" key="17">
    <source>
        <dbReference type="Pfam" id="PF14413"/>
    </source>
</evidence>
<reference evidence="18 19" key="1">
    <citation type="submission" date="2010-05" db="EMBL/GenBank/DDBJ databases">
        <title>The Genome Sequence of Thecamonas trahens ATCC 50062.</title>
        <authorList>
            <consortium name="The Broad Institute Genome Sequencing Platform"/>
            <person name="Russ C."/>
            <person name="Cuomo C."/>
            <person name="Shea T."/>
            <person name="Young S.K."/>
            <person name="Zeng Q."/>
            <person name="Koehrsen M."/>
            <person name="Haas B."/>
            <person name="Borodovsky M."/>
            <person name="Guigo R."/>
            <person name="Alvarado L."/>
            <person name="Berlin A."/>
            <person name="Bochicchio J."/>
            <person name="Borenstein D."/>
            <person name="Chapman S."/>
            <person name="Chen Z."/>
            <person name="Freedman E."/>
            <person name="Gellesch M."/>
            <person name="Goldberg J."/>
            <person name="Griggs A."/>
            <person name="Gujja S."/>
            <person name="Heilman E."/>
            <person name="Heiman D."/>
            <person name="Hepburn T."/>
            <person name="Howarth C."/>
            <person name="Jen D."/>
            <person name="Larson L."/>
            <person name="Mehta T."/>
            <person name="Park D."/>
            <person name="Pearson M."/>
            <person name="Roberts A."/>
            <person name="Saif S."/>
            <person name="Shenoy N."/>
            <person name="Sisk P."/>
            <person name="Stolte C."/>
            <person name="Sykes S."/>
            <person name="Thomson T."/>
            <person name="Walk T."/>
            <person name="White J."/>
            <person name="Yandava C."/>
            <person name="Burger G."/>
            <person name="Gray M.W."/>
            <person name="Holland P.W.H."/>
            <person name="King N."/>
            <person name="Lang F.B.F."/>
            <person name="Roger A.J."/>
            <person name="Ruiz-Trillo I."/>
            <person name="Lander E."/>
            <person name="Nusbaum C."/>
        </authorList>
    </citation>
    <scope>NUCLEOTIDE SEQUENCE [LARGE SCALE GENOMIC DNA]</scope>
    <source>
        <strain evidence="18 19">ATCC 50062</strain>
    </source>
</reference>
<feature type="domain" description="Thg1 C-terminal" evidence="17">
    <location>
        <begin position="140"/>
        <end position="217"/>
    </location>
</feature>
<evidence type="ECO:0000259" key="16">
    <source>
        <dbReference type="Pfam" id="PF04446"/>
    </source>
</evidence>
<dbReference type="OMA" id="WKQHTEI"/>
<feature type="domain" description="tRNAHis guanylyltransferase catalytic" evidence="16">
    <location>
        <begin position="6"/>
        <end position="136"/>
    </location>
</feature>
<keyword evidence="15" id="KW-0472">Membrane</keyword>
<proteinExistence type="inferred from homology"/>
<keyword evidence="4 12" id="KW-0819">tRNA processing</keyword>
<evidence type="ECO:0000256" key="4">
    <source>
        <dbReference type="ARBA" id="ARBA00022694"/>
    </source>
</evidence>
<comment type="function">
    <text evidence="12">Adds a GMP to the 5'-end of tRNA(His) after transcription and RNase P cleavage.</text>
</comment>
<dbReference type="Pfam" id="PF14413">
    <property type="entry name" value="Thg1C"/>
    <property type="match status" value="1"/>
</dbReference>
<dbReference type="EC" id="2.7.7.79" evidence="2 12"/>
<evidence type="ECO:0000313" key="18">
    <source>
        <dbReference type="EMBL" id="KNC46032.1"/>
    </source>
</evidence>
<dbReference type="InterPro" id="IPR024956">
    <property type="entry name" value="tRNAHis_GuaTrfase_cat"/>
</dbReference>
<dbReference type="EMBL" id="GL349433">
    <property type="protein sequence ID" value="KNC46032.1"/>
    <property type="molecule type" value="Genomic_DNA"/>
</dbReference>
<evidence type="ECO:0000256" key="15">
    <source>
        <dbReference type="SAM" id="Phobius"/>
    </source>
</evidence>
<keyword evidence="3 12" id="KW-0808">Transferase</keyword>
<evidence type="ECO:0000256" key="5">
    <source>
        <dbReference type="ARBA" id="ARBA00022695"/>
    </source>
</evidence>
<keyword evidence="9 12" id="KW-0342">GTP-binding</keyword>
<keyword evidence="5 12" id="KW-0548">Nucleotidyltransferase</keyword>
<dbReference type="FunFam" id="3.30.70.3000:FF:000001">
    <property type="entry name" value="tRNA(His) guanylyltransferase"/>
    <property type="match status" value="1"/>
</dbReference>
<evidence type="ECO:0000256" key="9">
    <source>
        <dbReference type="ARBA" id="ARBA00023134"/>
    </source>
</evidence>
<evidence type="ECO:0000256" key="13">
    <source>
        <dbReference type="PIRSR" id="PIRSR028980-1"/>
    </source>
</evidence>
<dbReference type="OrthoDB" id="62560at2759"/>
<dbReference type="Pfam" id="PF04446">
    <property type="entry name" value="Thg1"/>
    <property type="match status" value="1"/>
</dbReference>
<comment type="similarity">
    <text evidence="1 12">Belongs to the tRNA(His) guanylyltransferase family.</text>
</comment>
<dbReference type="GO" id="GO:0008193">
    <property type="term" value="F:tRNA guanylyltransferase activity"/>
    <property type="evidence" value="ECO:0007669"/>
    <property type="project" value="UniProtKB-UniRule"/>
</dbReference>
<feature type="binding site" evidence="13">
    <location>
        <begin position="75"/>
        <end position="76"/>
    </location>
    <ligand>
        <name>GTP</name>
        <dbReference type="ChEBI" id="CHEBI:37565"/>
    </ligand>
</feature>
<dbReference type="PANTHER" id="PTHR12729">
    <property type="entry name" value="TRNA(HIS) GUANYLYLTRANSFERASE-RELATED"/>
    <property type="match status" value="1"/>
</dbReference>
<evidence type="ECO:0000313" key="19">
    <source>
        <dbReference type="Proteomes" id="UP000054408"/>
    </source>
</evidence>
<dbReference type="AlphaFoldDB" id="A0A0L0D1B2"/>
<dbReference type="RefSeq" id="XP_013763012.1">
    <property type="nucleotide sequence ID" value="XM_013907558.1"/>
</dbReference>
<feature type="binding site" evidence="14">
    <location>
        <position position="29"/>
    </location>
    <ligand>
        <name>Mg(2+)</name>
        <dbReference type="ChEBI" id="CHEBI:18420"/>
        <label>1</label>
        <note>catalytic</note>
    </ligand>
</feature>
<feature type="transmembrane region" description="Helical" evidence="15">
    <location>
        <begin position="96"/>
        <end position="116"/>
    </location>
</feature>
<evidence type="ECO:0000256" key="12">
    <source>
        <dbReference type="PIRNR" id="PIRNR028980"/>
    </source>
</evidence>
<evidence type="ECO:0000256" key="11">
    <source>
        <dbReference type="ARBA" id="ARBA00047281"/>
    </source>
</evidence>
<keyword evidence="6 12" id="KW-0479">Metal-binding</keyword>
<feature type="binding site" evidence="14">
    <location>
        <position position="29"/>
    </location>
    <ligand>
        <name>Mg(2+)</name>
        <dbReference type="ChEBI" id="CHEBI:18420"/>
        <label>2</label>
        <note>catalytic</note>
    </ligand>
</feature>
<comment type="catalytic activity">
    <reaction evidence="11 12">
        <text>a 5'-end ribonucleotide-tRNA(His) + GTP + ATP + H2O = a 5'-end phospho-guanosine-ribonucleotide-tRNA(His) + AMP + 2 diphosphate + H(+)</text>
        <dbReference type="Rhea" id="RHEA:54564"/>
        <dbReference type="Rhea" id="RHEA-COMP:14193"/>
        <dbReference type="Rhea" id="RHEA-COMP:14917"/>
        <dbReference type="ChEBI" id="CHEBI:15377"/>
        <dbReference type="ChEBI" id="CHEBI:15378"/>
        <dbReference type="ChEBI" id="CHEBI:30616"/>
        <dbReference type="ChEBI" id="CHEBI:33019"/>
        <dbReference type="ChEBI" id="CHEBI:37565"/>
        <dbReference type="ChEBI" id="CHEBI:138282"/>
        <dbReference type="ChEBI" id="CHEBI:141847"/>
        <dbReference type="ChEBI" id="CHEBI:456215"/>
        <dbReference type="EC" id="2.7.7.79"/>
    </reaction>
</comment>
<dbReference type="GO" id="GO:0005525">
    <property type="term" value="F:GTP binding"/>
    <property type="evidence" value="ECO:0007669"/>
    <property type="project" value="UniProtKB-UniRule"/>
</dbReference>
<feature type="binding site" evidence="14">
    <location>
        <position position="76"/>
    </location>
    <ligand>
        <name>Mg(2+)</name>
        <dbReference type="ChEBI" id="CHEBI:18420"/>
        <label>1</label>
        <note>catalytic</note>
    </ligand>
</feature>
<comment type="cofactor">
    <cofactor evidence="14">
        <name>Mg(2+)</name>
        <dbReference type="ChEBI" id="CHEBI:18420"/>
    </cofactor>
    <text evidence="14">Binds 2 magnesium ions per subunit.</text>
</comment>
<dbReference type="Proteomes" id="UP000054408">
    <property type="component" value="Unassembled WGS sequence"/>
</dbReference>
<dbReference type="eggNOG" id="KOG2721">
    <property type="taxonomic scope" value="Eukaryota"/>
</dbReference>
<dbReference type="InterPro" id="IPR007537">
    <property type="entry name" value="tRNAHis_GuaTrfase_Thg1"/>
</dbReference>
<evidence type="ECO:0000256" key="1">
    <source>
        <dbReference type="ARBA" id="ARBA00010113"/>
    </source>
</evidence>
<dbReference type="PIRSF" id="PIRSF028980">
    <property type="entry name" value="tRNAHis_guanylyltransferase"/>
    <property type="match status" value="1"/>
</dbReference>
<sequence length="287" mass="31776">MAKSQYEYVRKFEQDDALLPLTWVVIRVDGRGFSGFVARHEYAKPVDTRGAAVMDAAAKAVMEDMGDLVLAYGHSDEFSFVLPPSSNVYKRRASKLVSTVVSLFTGAFIAAWPAAFGPDVPLMEMPVFDGRTVVLPTRAVLRDYLSWRQVDCHINNLFNTGFWALVGDGDDPAVANKLLCDANSAQKNEILFSRFGINYNNEPELNRKGSIWIRDLEVTDYVDARGHAGFRVSRKLVNVNTDLIGDAFWTSAYPHLLADVKLKDHHKRIKAERAAAGHGADAPGASQ</sequence>
<keyword evidence="8 12" id="KW-0460">Magnesium</keyword>
<keyword evidence="15" id="KW-1133">Transmembrane helix</keyword>
<evidence type="ECO:0000256" key="2">
    <source>
        <dbReference type="ARBA" id="ARBA00012511"/>
    </source>
</evidence>
<dbReference type="PANTHER" id="PTHR12729:SF6">
    <property type="entry name" value="TRNA(HIS) GUANYLYLTRANSFERASE-RELATED"/>
    <property type="match status" value="1"/>
</dbReference>
<dbReference type="STRING" id="461836.A0A0L0D1B2"/>
<protein>
    <recommendedName>
        <fullName evidence="2 12">tRNA(His) guanylyltransferase</fullName>
        <ecNumber evidence="2 12">2.7.7.79</ecNumber>
    </recommendedName>
    <alternativeName>
        <fullName evidence="10 12">tRNA-histidine guanylyltransferase</fullName>
    </alternativeName>
</protein>
<keyword evidence="19" id="KW-1185">Reference proteome</keyword>
<accession>A0A0L0D1B2</accession>
<evidence type="ECO:0000256" key="14">
    <source>
        <dbReference type="PIRSR" id="PIRSR028980-2"/>
    </source>
</evidence>
<name>A0A0L0D1B2_THETB</name>
<evidence type="ECO:0000256" key="7">
    <source>
        <dbReference type="ARBA" id="ARBA00022741"/>
    </source>
</evidence>
<dbReference type="InterPro" id="IPR038469">
    <property type="entry name" value="tRNAHis_GuaTrfase_Thg1_sf"/>
</dbReference>
<dbReference type="GeneID" id="25559970"/>
<feature type="binding site" evidence="14">
    <location>
        <position position="76"/>
    </location>
    <ligand>
        <name>Mg(2+)</name>
        <dbReference type="ChEBI" id="CHEBI:18420"/>
        <label>2</label>
        <note>catalytic</note>
    </ligand>
</feature>
<dbReference type="InterPro" id="IPR025845">
    <property type="entry name" value="Thg1_C_dom"/>
</dbReference>
<evidence type="ECO:0000256" key="8">
    <source>
        <dbReference type="ARBA" id="ARBA00022842"/>
    </source>
</evidence>
<organism evidence="18 19">
    <name type="scientific">Thecamonas trahens ATCC 50062</name>
    <dbReference type="NCBI Taxonomy" id="461836"/>
    <lineage>
        <taxon>Eukaryota</taxon>
        <taxon>Apusozoa</taxon>
        <taxon>Apusomonadida</taxon>
        <taxon>Apusomonadidae</taxon>
        <taxon>Thecamonas</taxon>
    </lineage>
</organism>
<gene>
    <name evidence="18" type="ORF">AMSG_00150</name>
</gene>
<dbReference type="GO" id="GO:0006400">
    <property type="term" value="P:tRNA modification"/>
    <property type="evidence" value="ECO:0007669"/>
    <property type="project" value="UniProtKB-UniRule"/>
</dbReference>
<dbReference type="Gene3D" id="3.30.70.3000">
    <property type="match status" value="1"/>
</dbReference>
<dbReference type="GO" id="GO:0000287">
    <property type="term" value="F:magnesium ion binding"/>
    <property type="evidence" value="ECO:0007669"/>
    <property type="project" value="UniProtKB-UniRule"/>
</dbReference>
<evidence type="ECO:0000256" key="6">
    <source>
        <dbReference type="ARBA" id="ARBA00022723"/>
    </source>
</evidence>
<evidence type="ECO:0000256" key="10">
    <source>
        <dbReference type="ARBA" id="ARBA00032480"/>
    </source>
</evidence>
<keyword evidence="7 12" id="KW-0547">Nucleotide-binding</keyword>
<feature type="binding site" evidence="14">
    <location>
        <position position="30"/>
    </location>
    <ligand>
        <name>Mg(2+)</name>
        <dbReference type="ChEBI" id="CHEBI:18420"/>
        <label>1</label>
        <note>catalytic</note>
    </ligand>
</feature>
<keyword evidence="15" id="KW-0812">Transmembrane</keyword>
<evidence type="ECO:0000256" key="3">
    <source>
        <dbReference type="ARBA" id="ARBA00022679"/>
    </source>
</evidence>